<protein>
    <submittedName>
        <fullName evidence="4">Recombinase family protein</fullName>
    </submittedName>
</protein>
<dbReference type="PANTHER" id="PTHR30461:SF23">
    <property type="entry name" value="DNA RECOMBINASE-RELATED"/>
    <property type="match status" value="1"/>
</dbReference>
<dbReference type="InterPro" id="IPR011109">
    <property type="entry name" value="DNA_bind_recombinase_dom"/>
</dbReference>
<dbReference type="Pfam" id="PF00239">
    <property type="entry name" value="Resolvase"/>
    <property type="match status" value="1"/>
</dbReference>
<accession>A0ABW5SVM3</accession>
<feature type="domain" description="Recombinase" evidence="3">
    <location>
        <begin position="164"/>
        <end position="308"/>
    </location>
</feature>
<evidence type="ECO:0000259" key="3">
    <source>
        <dbReference type="PROSITE" id="PS51737"/>
    </source>
</evidence>
<feature type="domain" description="Resolvase/invertase-type recombinase catalytic" evidence="2">
    <location>
        <begin position="4"/>
        <end position="156"/>
    </location>
</feature>
<organism evidence="4 5">
    <name type="scientific">Paenibacillus shunpengii</name>
    <dbReference type="NCBI Taxonomy" id="2054424"/>
    <lineage>
        <taxon>Bacteria</taxon>
        <taxon>Bacillati</taxon>
        <taxon>Bacillota</taxon>
        <taxon>Bacilli</taxon>
        <taxon>Bacillales</taxon>
        <taxon>Paenibacillaceae</taxon>
        <taxon>Paenibacillus</taxon>
    </lineage>
</organism>
<dbReference type="Gene3D" id="3.40.50.1390">
    <property type="entry name" value="Resolvase, N-terminal catalytic domain"/>
    <property type="match status" value="1"/>
</dbReference>
<dbReference type="PROSITE" id="PS51736">
    <property type="entry name" value="RECOMBINASES_3"/>
    <property type="match status" value="1"/>
</dbReference>
<comment type="caution">
    <text evidence="4">The sequence shown here is derived from an EMBL/GenBank/DDBJ whole genome shotgun (WGS) entry which is preliminary data.</text>
</comment>
<dbReference type="SUPFAM" id="SSF53041">
    <property type="entry name" value="Resolvase-like"/>
    <property type="match status" value="1"/>
</dbReference>
<evidence type="ECO:0000259" key="2">
    <source>
        <dbReference type="PROSITE" id="PS51736"/>
    </source>
</evidence>
<dbReference type="Pfam" id="PF07508">
    <property type="entry name" value="Recombinase"/>
    <property type="match status" value="1"/>
</dbReference>
<dbReference type="SMART" id="SM00857">
    <property type="entry name" value="Resolvase"/>
    <property type="match status" value="1"/>
</dbReference>
<dbReference type="CDD" id="cd00338">
    <property type="entry name" value="Ser_Recombinase"/>
    <property type="match status" value="1"/>
</dbReference>
<dbReference type="InterPro" id="IPR038109">
    <property type="entry name" value="DNA_bind_recomb_sf"/>
</dbReference>
<dbReference type="PANTHER" id="PTHR30461">
    <property type="entry name" value="DNA-INVERTASE FROM LAMBDOID PROPHAGE"/>
    <property type="match status" value="1"/>
</dbReference>
<dbReference type="InterPro" id="IPR006119">
    <property type="entry name" value="Resolv_N"/>
</dbReference>
<evidence type="ECO:0000313" key="5">
    <source>
        <dbReference type="Proteomes" id="UP001597540"/>
    </source>
</evidence>
<gene>
    <name evidence="4" type="ORF">ACFSVM_25510</name>
</gene>
<evidence type="ECO:0000256" key="1">
    <source>
        <dbReference type="SAM" id="Coils"/>
    </source>
</evidence>
<dbReference type="InterPro" id="IPR036162">
    <property type="entry name" value="Resolvase-like_N_sf"/>
</dbReference>
<feature type="non-terminal residue" evidence="4">
    <location>
        <position position="523"/>
    </location>
</feature>
<dbReference type="InterPro" id="IPR025827">
    <property type="entry name" value="Zn_ribbon_recom_dom"/>
</dbReference>
<feature type="coiled-coil region" evidence="1">
    <location>
        <begin position="396"/>
        <end position="423"/>
    </location>
</feature>
<dbReference type="EMBL" id="JBHUMJ010000017">
    <property type="protein sequence ID" value="MFD2703791.1"/>
    <property type="molecule type" value="Genomic_DNA"/>
</dbReference>
<sequence>MKKEYCLYLRKSRSDFEAEARGEGETLARHEKTLMDIAKRMKINITNIYKEVVSGETIDARPEVQKLLHDVEVGKWAGVLVVEIERLARGDTVDQGIVAQAFKYSNTKIITPVKTYDPNNEFDEEYFEFGLFMSRREFKTINRRLQGGRIASVNEGKYIGSKPPYGYERVKLKGQKGFTLSPIAEQAEIVKLIFDLYTHGEPDEDGVVRRLGTSLIARKLNLLQVPTSGGGMWVTSTIQHMLRNPVYKGKIKWGTRPIVKKRNDGVISKSRPRVSPDEYKLVDGLHEAIVTEEVWELAQKYLSENPAKPLPNGKKVKNPLSGLVRCGKCGRYMVRRPNPKNRYDTLMCQIPECTNVSSALDLVENRIIESLKYWLKNYKAQWEIEDSKAKVSDPKADLMHKALKEIETEHDKLNKQMDNLHDLLEQGLYTTDKFIERSKNLSQRITENRQTAEDITNELNKVLQRDKAIEVDVPKFKHVIDTYFQTQDPELRNNMLKEVIEKAEYEKEKGTRWHGSPDEFQLK</sequence>
<keyword evidence="5" id="KW-1185">Reference proteome</keyword>
<dbReference type="InterPro" id="IPR050639">
    <property type="entry name" value="SSR_resolvase"/>
</dbReference>
<dbReference type="PROSITE" id="PS51737">
    <property type="entry name" value="RECOMBINASE_DNA_BIND"/>
    <property type="match status" value="1"/>
</dbReference>
<keyword evidence="1" id="KW-0175">Coiled coil</keyword>
<dbReference type="Proteomes" id="UP001597540">
    <property type="component" value="Unassembled WGS sequence"/>
</dbReference>
<evidence type="ECO:0000313" key="4">
    <source>
        <dbReference type="EMBL" id="MFD2703791.1"/>
    </source>
</evidence>
<dbReference type="Pfam" id="PF13408">
    <property type="entry name" value="Zn_ribbon_recom"/>
    <property type="match status" value="1"/>
</dbReference>
<proteinExistence type="predicted"/>
<dbReference type="Gene3D" id="3.90.1750.20">
    <property type="entry name" value="Putative Large Serine Recombinase, Chain B, Domain 2"/>
    <property type="match status" value="1"/>
</dbReference>
<name>A0ABW5SVM3_9BACL</name>
<reference evidence="5" key="1">
    <citation type="journal article" date="2019" name="Int. J. Syst. Evol. Microbiol.">
        <title>The Global Catalogue of Microorganisms (GCM) 10K type strain sequencing project: providing services to taxonomists for standard genome sequencing and annotation.</title>
        <authorList>
            <consortium name="The Broad Institute Genomics Platform"/>
            <consortium name="The Broad Institute Genome Sequencing Center for Infectious Disease"/>
            <person name="Wu L."/>
            <person name="Ma J."/>
        </authorList>
    </citation>
    <scope>NUCLEOTIDE SEQUENCE [LARGE SCALE GENOMIC DNA]</scope>
    <source>
        <strain evidence="5">KCTC 33849</strain>
    </source>
</reference>
<dbReference type="RefSeq" id="WP_379265329.1">
    <property type="nucleotide sequence ID" value="NZ_JBHUMJ010000017.1"/>
</dbReference>